<dbReference type="SUPFAM" id="SSF53474">
    <property type="entry name" value="alpha/beta-Hydrolases"/>
    <property type="match status" value="1"/>
</dbReference>
<keyword evidence="3" id="KW-1185">Reference proteome</keyword>
<protein>
    <submittedName>
        <fullName evidence="2">Alpha/beta hydrolase</fullName>
    </submittedName>
</protein>
<gene>
    <name evidence="2" type="ORF">JKJ07_43510</name>
</gene>
<feature type="domain" description="AB hydrolase-1" evidence="1">
    <location>
        <begin position="22"/>
        <end position="265"/>
    </location>
</feature>
<dbReference type="InterPro" id="IPR050471">
    <property type="entry name" value="AB_hydrolase"/>
</dbReference>
<proteinExistence type="predicted"/>
<dbReference type="InterPro" id="IPR000073">
    <property type="entry name" value="AB_hydrolase_1"/>
</dbReference>
<evidence type="ECO:0000259" key="1">
    <source>
        <dbReference type="Pfam" id="PF00561"/>
    </source>
</evidence>
<dbReference type="EMBL" id="JAENHO010000017">
    <property type="protein sequence ID" value="MBL7261174.1"/>
    <property type="molecule type" value="Genomic_DNA"/>
</dbReference>
<sequence length="283" mass="29961">MTFVTAGGLRLWTERTGDPERPAVLLIMGASAQGLTCPDELIDRLVGRGVQVIRYDSRDTGRSSIVDYDLSPYGISGLAGDALAVLDAYGLETAHIAGFSLGGVVAQWLGVHAPTRVRSLTLITSTPMDYDPGPAWRGEPSPLPPPDPAFLQHLTDTADIPPGVEADVALFRVMNGTKRPYDEPAARAMLERCWARTTDAAAAAHHQQAGMLLTPDRLVPLSEITAPVTILHGDADPIYAPAHAEALAAAIPHADLTIVPGMGHVLTSPGLPEEVADLIRLTP</sequence>
<evidence type="ECO:0000313" key="2">
    <source>
        <dbReference type="EMBL" id="MBL7261174.1"/>
    </source>
</evidence>
<evidence type="ECO:0000313" key="3">
    <source>
        <dbReference type="Proteomes" id="UP000598996"/>
    </source>
</evidence>
<dbReference type="Pfam" id="PF00561">
    <property type="entry name" value="Abhydrolase_1"/>
    <property type="match status" value="1"/>
</dbReference>
<name>A0ABS1W378_9ACTN</name>
<keyword evidence="2" id="KW-0378">Hydrolase</keyword>
<dbReference type="RefSeq" id="WP_202997883.1">
    <property type="nucleotide sequence ID" value="NZ_JAENHO010000017.1"/>
</dbReference>
<dbReference type="InterPro" id="IPR029058">
    <property type="entry name" value="AB_hydrolase_fold"/>
</dbReference>
<dbReference type="PANTHER" id="PTHR43433:SF5">
    <property type="entry name" value="AB HYDROLASE-1 DOMAIN-CONTAINING PROTEIN"/>
    <property type="match status" value="1"/>
</dbReference>
<dbReference type="Proteomes" id="UP000598996">
    <property type="component" value="Unassembled WGS sequence"/>
</dbReference>
<comment type="caution">
    <text evidence="2">The sequence shown here is derived from an EMBL/GenBank/DDBJ whole genome shotgun (WGS) entry which is preliminary data.</text>
</comment>
<dbReference type="PANTHER" id="PTHR43433">
    <property type="entry name" value="HYDROLASE, ALPHA/BETA FOLD FAMILY PROTEIN"/>
    <property type="match status" value="1"/>
</dbReference>
<reference evidence="2 3" key="1">
    <citation type="submission" date="2021-01" db="EMBL/GenBank/DDBJ databases">
        <title>Actinoplanes sp. nov. LDG1-01 isolated from lichen.</title>
        <authorList>
            <person name="Saeng-In P."/>
            <person name="Phongsopitanun W."/>
            <person name="Kanchanasin P."/>
            <person name="Yuki M."/>
            <person name="Kudo T."/>
            <person name="Ohkuma M."/>
            <person name="Tanasupawat S."/>
        </authorList>
    </citation>
    <scope>NUCLEOTIDE SEQUENCE [LARGE SCALE GENOMIC DNA]</scope>
    <source>
        <strain evidence="2 3">LDG1-01</strain>
    </source>
</reference>
<accession>A0ABS1W378</accession>
<organism evidence="2 3">
    <name type="scientific">Paractinoplanes lichenicola</name>
    <dbReference type="NCBI Taxonomy" id="2802976"/>
    <lineage>
        <taxon>Bacteria</taxon>
        <taxon>Bacillati</taxon>
        <taxon>Actinomycetota</taxon>
        <taxon>Actinomycetes</taxon>
        <taxon>Micromonosporales</taxon>
        <taxon>Micromonosporaceae</taxon>
        <taxon>Paractinoplanes</taxon>
    </lineage>
</organism>
<dbReference type="Gene3D" id="3.40.50.1820">
    <property type="entry name" value="alpha/beta hydrolase"/>
    <property type="match status" value="1"/>
</dbReference>
<dbReference type="GO" id="GO:0016787">
    <property type="term" value="F:hydrolase activity"/>
    <property type="evidence" value="ECO:0007669"/>
    <property type="project" value="UniProtKB-KW"/>
</dbReference>